<dbReference type="RefSeq" id="WP_075138031.1">
    <property type="nucleotide sequence ID" value="NZ_MSIF01000035.1"/>
</dbReference>
<feature type="transmembrane region" description="Helical" evidence="1">
    <location>
        <begin position="273"/>
        <end position="290"/>
    </location>
</feature>
<dbReference type="OrthoDB" id="3701386at2"/>
<dbReference type="EMBL" id="MSIF01000035">
    <property type="protein sequence ID" value="OLF04984.1"/>
    <property type="molecule type" value="Genomic_DNA"/>
</dbReference>
<reference evidence="2 3" key="1">
    <citation type="submission" date="2016-12" db="EMBL/GenBank/DDBJ databases">
        <title>The draft genome sequence of Actinophytocola xinjiangensis.</title>
        <authorList>
            <person name="Wang W."/>
            <person name="Yuan L."/>
        </authorList>
    </citation>
    <scope>NUCLEOTIDE SEQUENCE [LARGE SCALE GENOMIC DNA]</scope>
    <source>
        <strain evidence="2 3">CGMCC 4.4663</strain>
    </source>
</reference>
<feature type="transmembrane region" description="Helical" evidence="1">
    <location>
        <begin position="351"/>
        <end position="370"/>
    </location>
</feature>
<feature type="transmembrane region" description="Helical" evidence="1">
    <location>
        <begin position="411"/>
        <end position="435"/>
    </location>
</feature>
<feature type="transmembrane region" description="Helical" evidence="1">
    <location>
        <begin position="243"/>
        <end position="267"/>
    </location>
</feature>
<dbReference type="Proteomes" id="UP000185696">
    <property type="component" value="Unassembled WGS sequence"/>
</dbReference>
<gene>
    <name evidence="2" type="ORF">BLA60_38510</name>
</gene>
<feature type="transmembrane region" description="Helical" evidence="1">
    <location>
        <begin position="176"/>
        <end position="197"/>
    </location>
</feature>
<keyword evidence="1" id="KW-1133">Transmembrane helix</keyword>
<feature type="transmembrane region" description="Helical" evidence="1">
    <location>
        <begin position="82"/>
        <end position="103"/>
    </location>
</feature>
<feature type="transmembrane region" description="Helical" evidence="1">
    <location>
        <begin position="217"/>
        <end position="236"/>
    </location>
</feature>
<feature type="transmembrane region" description="Helical" evidence="1">
    <location>
        <begin position="447"/>
        <end position="468"/>
    </location>
</feature>
<keyword evidence="1" id="KW-0812">Transmembrane</keyword>
<sequence>MPVGARPGPVRLGWADAPVRLRGALGASVVGAGLLGAGAVVGLAPSELAPGYGATPLLVLLAVAAPVLAGALVLAGRALTGAAVLVGAALLAPGRAVADLLLLQDPLAASRPEFFVPTSLAEFDTRGGIWLLVAGHLATVVAGVLAAGRAGAARSSAYGIEVDADAAVSVAARRRALGWALALGTVSVVGLFMPPFHSANAFMLGNDLIGSPALNRVGLLLVAAAVLGGCVFAASATRPTTAVGVVAGVAVAAGAVTVPSIVAGLVVDHLRPAPGPYLALLPLLLLAVVIPRIGENHERAEADVTLESARVHLVTGVLGVLAGIAALIGAFAPQLVVEGMTAPVTYANRQLIPAGALVGALGAALLYHRWAAAVRPAFVVSLSAIMLVAAATLDAAFTGSSTLDTISVGPGVWFTCLAVALAAVAALSAAIAGGAERDDVDLTESAVHLPVLAPVAAGMLFSIGAFGFPMITAPGLVAPGIWSGFRLASWGLVLALVVVIGAGVLAVRSRPARAAALLLGAAGVVGVHALEFPLTSARVVDAGVGSGTWLSLACCLALLVGAGIASAGPGPTSR</sequence>
<feature type="transmembrane region" description="Helical" evidence="1">
    <location>
        <begin position="311"/>
        <end position="331"/>
    </location>
</feature>
<accession>A0A7Z1AV85</accession>
<evidence type="ECO:0000256" key="1">
    <source>
        <dbReference type="SAM" id="Phobius"/>
    </source>
</evidence>
<name>A0A7Z1AV85_9PSEU</name>
<feature type="transmembrane region" description="Helical" evidence="1">
    <location>
        <begin position="377"/>
        <end position="399"/>
    </location>
</feature>
<keyword evidence="3" id="KW-1185">Reference proteome</keyword>
<keyword evidence="1" id="KW-0472">Membrane</keyword>
<feature type="transmembrane region" description="Helical" evidence="1">
    <location>
        <begin position="129"/>
        <end position="148"/>
    </location>
</feature>
<feature type="transmembrane region" description="Helical" evidence="1">
    <location>
        <begin position="546"/>
        <end position="568"/>
    </location>
</feature>
<organism evidence="2 3">
    <name type="scientific">Actinophytocola xinjiangensis</name>
    <dbReference type="NCBI Taxonomy" id="485602"/>
    <lineage>
        <taxon>Bacteria</taxon>
        <taxon>Bacillati</taxon>
        <taxon>Actinomycetota</taxon>
        <taxon>Actinomycetes</taxon>
        <taxon>Pseudonocardiales</taxon>
        <taxon>Pseudonocardiaceae</taxon>
    </lineage>
</organism>
<evidence type="ECO:0000313" key="2">
    <source>
        <dbReference type="EMBL" id="OLF04984.1"/>
    </source>
</evidence>
<dbReference type="AlphaFoldDB" id="A0A7Z1AV85"/>
<comment type="caution">
    <text evidence="2">The sequence shown here is derived from an EMBL/GenBank/DDBJ whole genome shotgun (WGS) entry which is preliminary data.</text>
</comment>
<proteinExistence type="predicted"/>
<feature type="transmembrane region" description="Helical" evidence="1">
    <location>
        <begin position="21"/>
        <end position="44"/>
    </location>
</feature>
<feature type="transmembrane region" description="Helical" evidence="1">
    <location>
        <begin position="488"/>
        <end position="507"/>
    </location>
</feature>
<protein>
    <submittedName>
        <fullName evidence="2">Uncharacterized protein</fullName>
    </submittedName>
</protein>
<feature type="transmembrane region" description="Helical" evidence="1">
    <location>
        <begin position="514"/>
        <end position="534"/>
    </location>
</feature>
<feature type="transmembrane region" description="Helical" evidence="1">
    <location>
        <begin position="56"/>
        <end position="75"/>
    </location>
</feature>
<evidence type="ECO:0000313" key="3">
    <source>
        <dbReference type="Proteomes" id="UP000185696"/>
    </source>
</evidence>